<dbReference type="AlphaFoldDB" id="A0A9P6R5P5"/>
<dbReference type="InterPro" id="IPR029045">
    <property type="entry name" value="ClpP/crotonase-like_dom_sf"/>
</dbReference>
<dbReference type="SUPFAM" id="SSF52096">
    <property type="entry name" value="ClpP/crotonase"/>
    <property type="match status" value="1"/>
</dbReference>
<evidence type="ECO:0000313" key="2">
    <source>
        <dbReference type="EMBL" id="KAG0310680.1"/>
    </source>
</evidence>
<proteinExistence type="predicted"/>
<dbReference type="PANTHER" id="PTHR37049">
    <property type="entry name" value="PEPTIDASE S41 FAMILY PROTEIN"/>
    <property type="match status" value="1"/>
</dbReference>
<organism evidence="2 3">
    <name type="scientific">Dissophora globulifera</name>
    <dbReference type="NCBI Taxonomy" id="979702"/>
    <lineage>
        <taxon>Eukaryota</taxon>
        <taxon>Fungi</taxon>
        <taxon>Fungi incertae sedis</taxon>
        <taxon>Mucoromycota</taxon>
        <taxon>Mortierellomycotina</taxon>
        <taxon>Mortierellomycetes</taxon>
        <taxon>Mortierellales</taxon>
        <taxon>Mortierellaceae</taxon>
        <taxon>Dissophora</taxon>
    </lineage>
</organism>
<evidence type="ECO:0000313" key="3">
    <source>
        <dbReference type="Proteomes" id="UP000738325"/>
    </source>
</evidence>
<dbReference type="InterPro" id="IPR052766">
    <property type="entry name" value="S41A_metabolite_peptidase"/>
</dbReference>
<feature type="compositionally biased region" description="Acidic residues" evidence="1">
    <location>
        <begin position="665"/>
        <end position="697"/>
    </location>
</feature>
<dbReference type="OrthoDB" id="27214at2759"/>
<reference evidence="2" key="1">
    <citation type="journal article" date="2020" name="Fungal Divers.">
        <title>Resolving the Mortierellaceae phylogeny through synthesis of multi-gene phylogenetics and phylogenomics.</title>
        <authorList>
            <person name="Vandepol N."/>
            <person name="Liber J."/>
            <person name="Desiro A."/>
            <person name="Na H."/>
            <person name="Kennedy M."/>
            <person name="Barry K."/>
            <person name="Grigoriev I.V."/>
            <person name="Miller A.N."/>
            <person name="O'Donnell K."/>
            <person name="Stajich J.E."/>
            <person name="Bonito G."/>
        </authorList>
    </citation>
    <scope>NUCLEOTIDE SEQUENCE</scope>
    <source>
        <strain evidence="2">REB-010B</strain>
    </source>
</reference>
<evidence type="ECO:0008006" key="4">
    <source>
        <dbReference type="Google" id="ProtNLM"/>
    </source>
</evidence>
<feature type="region of interest" description="Disordered" evidence="1">
    <location>
        <begin position="354"/>
        <end position="374"/>
    </location>
</feature>
<dbReference type="Proteomes" id="UP000738325">
    <property type="component" value="Unassembled WGS sequence"/>
</dbReference>
<keyword evidence="3" id="KW-1185">Reference proteome</keyword>
<evidence type="ECO:0000256" key="1">
    <source>
        <dbReference type="SAM" id="MobiDB-lite"/>
    </source>
</evidence>
<protein>
    <recommendedName>
        <fullName evidence="4">Tail specific protease domain-containing protein</fullName>
    </recommendedName>
</protein>
<dbReference type="Gene3D" id="3.90.226.10">
    <property type="entry name" value="2-enoyl-CoA Hydratase, Chain A, domain 1"/>
    <property type="match status" value="1"/>
</dbReference>
<feature type="region of interest" description="Disordered" evidence="1">
    <location>
        <begin position="662"/>
        <end position="700"/>
    </location>
</feature>
<dbReference type="PANTHER" id="PTHR37049:SF5">
    <property type="entry name" value="TAIL SPECIFIC PROTEASE DOMAIN-CONTAINING PROTEIN"/>
    <property type="match status" value="1"/>
</dbReference>
<comment type="caution">
    <text evidence="2">The sequence shown here is derived from an EMBL/GenBank/DDBJ whole genome shotgun (WGS) entry which is preliminary data.</text>
</comment>
<gene>
    <name evidence="2" type="ORF">BGZ99_000213</name>
</gene>
<name>A0A9P6R5P5_9FUNG</name>
<accession>A0A9P6R5P5</accession>
<dbReference type="EMBL" id="JAAAIP010001021">
    <property type="protein sequence ID" value="KAG0310680.1"/>
    <property type="molecule type" value="Genomic_DNA"/>
</dbReference>
<sequence>MSTPLTYRAEGSIDYCMLAARASKQSHGVVPYRLAKGCYEMFPFSAQIRDDTVQNVRANLESFYVFYDIAKSPPHMENSDLAPLDLSASLNLIGNTSFSNDYRFHNKLGSLIAQLRDPHTTYKSMCYQQFVFIQPMSTYGVYEDGRQQVKVATVLNTFDSRLTNALVDCEVTHIDGKPAFDVITEYVKSKAYSKDRGVRINKAFSYLGHDKTGSPYDRYTLGTFAQRTAIPSNSTIEYKIDCQAKIEAVSSSVRAKTAKPSFKTTLELAWSAMDATMSPFTDAASYHKQFCSSGSTQIVKKFILDSAKADDFDAVTIPNLSRNRKKSVELFRGPYASFHLLSDGVTGVFRLGTESPDKSQPVQERGNGVKAGKDGGSDYPSFYENIDEGFAALENAGAEKLIIDLQNNAGGIICWGRYVLQTLFPATVASPYIYSLLASPLAQALAKATFQYDEDVESPYEGLVDPQTGEEVTSESWIVPGQKLPGREGLFSSQVTDRHCPAVEDIKQSADEAPFRAKDIVLLTNGYCGSTCAVLALQLHERYGVRTVAIGGEHGQSMMFSSFPGGAVQANNTLWVQHVREVFEVLPQKARTAELEAMVPKQLPANGRLAFTFRQVMSASEPDKVSEYRRIESEFRMDYTVARFRMPTVLWEDVRDTVWRKADEADSEEEEVDEDGGKDEEEKETEEVLGSEGEDGEGYFIGTQNSKMVAVVEGATEEPDLEDVVWLQG</sequence>